<dbReference type="SUPFAM" id="SSF53697">
    <property type="entry name" value="SIS domain"/>
    <property type="match status" value="1"/>
</dbReference>
<dbReference type="KEGG" id="blau:DQQ01_10415"/>
<dbReference type="InterPro" id="IPR000281">
    <property type="entry name" value="HTH_RpiR"/>
</dbReference>
<gene>
    <name evidence="6" type="ORF">DQQ01_10415</name>
</gene>
<dbReference type="InterPro" id="IPR036388">
    <property type="entry name" value="WH-like_DNA-bd_sf"/>
</dbReference>
<evidence type="ECO:0000256" key="1">
    <source>
        <dbReference type="ARBA" id="ARBA00023015"/>
    </source>
</evidence>
<keyword evidence="3" id="KW-0804">Transcription</keyword>
<dbReference type="CDD" id="cd05013">
    <property type="entry name" value="SIS_RpiR"/>
    <property type="match status" value="1"/>
</dbReference>
<keyword evidence="7" id="KW-1185">Reference proteome</keyword>
<dbReference type="Gene3D" id="1.10.10.10">
    <property type="entry name" value="Winged helix-like DNA-binding domain superfamily/Winged helix DNA-binding domain"/>
    <property type="match status" value="1"/>
</dbReference>
<dbReference type="Pfam" id="PF01380">
    <property type="entry name" value="SIS"/>
    <property type="match status" value="1"/>
</dbReference>
<evidence type="ECO:0000256" key="3">
    <source>
        <dbReference type="ARBA" id="ARBA00023163"/>
    </source>
</evidence>
<dbReference type="InterPro" id="IPR046348">
    <property type="entry name" value="SIS_dom_sf"/>
</dbReference>
<evidence type="ECO:0000256" key="2">
    <source>
        <dbReference type="ARBA" id="ARBA00023125"/>
    </source>
</evidence>
<dbReference type="Proteomes" id="UP000250003">
    <property type="component" value="Chromosome"/>
</dbReference>
<dbReference type="GO" id="GO:0097367">
    <property type="term" value="F:carbohydrate derivative binding"/>
    <property type="evidence" value="ECO:0007669"/>
    <property type="project" value="InterPro"/>
</dbReference>
<feature type="domain" description="SIS" evidence="5">
    <location>
        <begin position="130"/>
        <end position="269"/>
    </location>
</feature>
<evidence type="ECO:0000259" key="5">
    <source>
        <dbReference type="PROSITE" id="PS51464"/>
    </source>
</evidence>
<evidence type="ECO:0000313" key="6">
    <source>
        <dbReference type="EMBL" id="AWY98493.1"/>
    </source>
</evidence>
<dbReference type="InterPro" id="IPR001347">
    <property type="entry name" value="SIS_dom"/>
</dbReference>
<keyword evidence="2" id="KW-0238">DNA-binding</keyword>
<dbReference type="PROSITE" id="PS51071">
    <property type="entry name" value="HTH_RPIR"/>
    <property type="match status" value="1"/>
</dbReference>
<dbReference type="AlphaFoldDB" id="A0A2Z4UBP7"/>
<sequence length="287" mass="32402">MGTEEFLFEIRKNYRNLRPSEQKVADVILEGTEEIAEYTIEQFAHKAKVSQPTVLRFANAMGMKGYKELKTRMIQIYAGTQKSGSEKMVLDFPIQETDKLVELPAKVIMTNIRHMEECLKSISTYEYIQAVHALHEAQRISVFAVENSACTAEDFATKMTYIGKQVSFQKDGYLQHVTAGSLTSQDVAMGISHTGKSRQTVDALAIAKEAGARTIAITNSETAVINRFADIVLCTENRQYMYGDAIFSRCAQVSIVDMLYLGVFLTDYEQNAKRLNQNWEGIQKLIY</sequence>
<organism evidence="6 7">
    <name type="scientific">Blautia argi</name>
    <dbReference type="NCBI Taxonomy" id="1912897"/>
    <lineage>
        <taxon>Bacteria</taxon>
        <taxon>Bacillati</taxon>
        <taxon>Bacillota</taxon>
        <taxon>Clostridia</taxon>
        <taxon>Lachnospirales</taxon>
        <taxon>Lachnospiraceae</taxon>
        <taxon>Blautia</taxon>
    </lineage>
</organism>
<keyword evidence="1" id="KW-0805">Transcription regulation</keyword>
<dbReference type="SUPFAM" id="SSF46689">
    <property type="entry name" value="Homeodomain-like"/>
    <property type="match status" value="1"/>
</dbReference>
<dbReference type="Pfam" id="PF01418">
    <property type="entry name" value="HTH_6"/>
    <property type="match status" value="1"/>
</dbReference>
<dbReference type="PANTHER" id="PTHR30514:SF1">
    <property type="entry name" value="HTH-TYPE TRANSCRIPTIONAL REGULATOR HEXR-RELATED"/>
    <property type="match status" value="1"/>
</dbReference>
<dbReference type="InterPro" id="IPR009057">
    <property type="entry name" value="Homeodomain-like_sf"/>
</dbReference>
<evidence type="ECO:0000313" key="7">
    <source>
        <dbReference type="Proteomes" id="UP000250003"/>
    </source>
</evidence>
<dbReference type="EMBL" id="CP030280">
    <property type="protein sequence ID" value="AWY98493.1"/>
    <property type="molecule type" value="Genomic_DNA"/>
</dbReference>
<dbReference type="GO" id="GO:0003700">
    <property type="term" value="F:DNA-binding transcription factor activity"/>
    <property type="evidence" value="ECO:0007669"/>
    <property type="project" value="InterPro"/>
</dbReference>
<proteinExistence type="predicted"/>
<dbReference type="InterPro" id="IPR047640">
    <property type="entry name" value="RpiR-like"/>
</dbReference>
<evidence type="ECO:0000259" key="4">
    <source>
        <dbReference type="PROSITE" id="PS51071"/>
    </source>
</evidence>
<dbReference type="GO" id="GO:1901135">
    <property type="term" value="P:carbohydrate derivative metabolic process"/>
    <property type="evidence" value="ECO:0007669"/>
    <property type="project" value="InterPro"/>
</dbReference>
<name>A0A2Z4UBP7_9FIRM</name>
<reference evidence="7" key="1">
    <citation type="submission" date="2018-06" db="EMBL/GenBank/DDBJ databases">
        <title>Description of Blautia argi sp. nov., a new anaerobic isolated from dog feces.</title>
        <authorList>
            <person name="Chang Y.-H."/>
            <person name="Paek J."/>
            <person name="Shin Y."/>
        </authorList>
    </citation>
    <scope>NUCLEOTIDE SEQUENCE [LARGE SCALE GENOMIC DNA]</scope>
    <source>
        <strain evidence="7">KCTC 15426</strain>
    </source>
</reference>
<dbReference type="Gene3D" id="3.40.50.10490">
    <property type="entry name" value="Glucose-6-phosphate isomerase like protein, domain 1"/>
    <property type="match status" value="1"/>
</dbReference>
<accession>A0A2Z4UBP7</accession>
<feature type="domain" description="HTH rpiR-type" evidence="4">
    <location>
        <begin position="4"/>
        <end position="80"/>
    </location>
</feature>
<dbReference type="PANTHER" id="PTHR30514">
    <property type="entry name" value="GLUCOKINASE"/>
    <property type="match status" value="1"/>
</dbReference>
<dbReference type="GO" id="GO:0003677">
    <property type="term" value="F:DNA binding"/>
    <property type="evidence" value="ECO:0007669"/>
    <property type="project" value="UniProtKB-KW"/>
</dbReference>
<dbReference type="OrthoDB" id="3684496at2"/>
<protein>
    <submittedName>
        <fullName evidence="6">MurR/RpiR family transcriptional regulator</fullName>
    </submittedName>
</protein>
<dbReference type="PROSITE" id="PS51464">
    <property type="entry name" value="SIS"/>
    <property type="match status" value="1"/>
</dbReference>
<dbReference type="RefSeq" id="WP_111919981.1">
    <property type="nucleotide sequence ID" value="NZ_CAUWHR010000002.1"/>
</dbReference>
<dbReference type="InterPro" id="IPR035472">
    <property type="entry name" value="RpiR-like_SIS"/>
</dbReference>